<dbReference type="InterPro" id="IPR006750">
    <property type="entry name" value="YdcZ"/>
</dbReference>
<evidence type="ECO:0000256" key="1">
    <source>
        <dbReference type="SAM" id="Phobius"/>
    </source>
</evidence>
<evidence type="ECO:0000313" key="2">
    <source>
        <dbReference type="EMBL" id="TXN32706.1"/>
    </source>
</evidence>
<feature type="transmembrane region" description="Helical" evidence="1">
    <location>
        <begin position="244"/>
        <end position="263"/>
    </location>
</feature>
<feature type="transmembrane region" description="Helical" evidence="1">
    <location>
        <begin position="175"/>
        <end position="192"/>
    </location>
</feature>
<gene>
    <name evidence="2" type="ORF">FVP33_01130</name>
</gene>
<dbReference type="PANTHER" id="PTHR34821">
    <property type="entry name" value="INNER MEMBRANE PROTEIN YDCZ"/>
    <property type="match status" value="1"/>
</dbReference>
<dbReference type="Proteomes" id="UP000321379">
    <property type="component" value="Unassembled WGS sequence"/>
</dbReference>
<feature type="transmembrane region" description="Helical" evidence="1">
    <location>
        <begin position="212"/>
        <end position="232"/>
    </location>
</feature>
<dbReference type="RefSeq" id="WP_147781801.1">
    <property type="nucleotide sequence ID" value="NZ_VRMG01000002.1"/>
</dbReference>
<proteinExistence type="predicted"/>
<keyword evidence="1" id="KW-0812">Transmembrane</keyword>
<feature type="transmembrane region" description="Helical" evidence="1">
    <location>
        <begin position="147"/>
        <end position="169"/>
    </location>
</feature>
<dbReference type="EMBL" id="VRMG01000002">
    <property type="protein sequence ID" value="TXN32706.1"/>
    <property type="molecule type" value="Genomic_DNA"/>
</dbReference>
<protein>
    <submittedName>
        <fullName evidence="2">DMT family transporter</fullName>
    </submittedName>
</protein>
<feature type="transmembrane region" description="Helical" evidence="1">
    <location>
        <begin position="296"/>
        <end position="317"/>
    </location>
</feature>
<keyword evidence="3" id="KW-1185">Reference proteome</keyword>
<dbReference type="AlphaFoldDB" id="A0A5C8UYC3"/>
<feature type="transmembrane region" description="Helical" evidence="1">
    <location>
        <begin position="16"/>
        <end position="38"/>
    </location>
</feature>
<accession>A0A5C8UYC3</accession>
<keyword evidence="1" id="KW-0472">Membrane</keyword>
<dbReference type="Pfam" id="PF04657">
    <property type="entry name" value="DMT_YdcZ"/>
    <property type="match status" value="2"/>
</dbReference>
<organism evidence="2 3">
    <name type="scientific">Lacisediminihabitans profunda</name>
    <dbReference type="NCBI Taxonomy" id="2594790"/>
    <lineage>
        <taxon>Bacteria</taxon>
        <taxon>Bacillati</taxon>
        <taxon>Actinomycetota</taxon>
        <taxon>Actinomycetes</taxon>
        <taxon>Micrococcales</taxon>
        <taxon>Microbacteriaceae</taxon>
        <taxon>Lacisediminihabitans</taxon>
    </lineage>
</organism>
<feature type="transmembrane region" description="Helical" evidence="1">
    <location>
        <begin position="116"/>
        <end position="135"/>
    </location>
</feature>
<dbReference type="GO" id="GO:0005886">
    <property type="term" value="C:plasma membrane"/>
    <property type="evidence" value="ECO:0007669"/>
    <property type="project" value="TreeGrafter"/>
</dbReference>
<feature type="transmembrane region" description="Helical" evidence="1">
    <location>
        <begin position="50"/>
        <end position="71"/>
    </location>
</feature>
<feature type="transmembrane region" description="Helical" evidence="1">
    <location>
        <begin position="92"/>
        <end position="110"/>
    </location>
</feature>
<comment type="caution">
    <text evidence="2">The sequence shown here is derived from an EMBL/GenBank/DDBJ whole genome shotgun (WGS) entry which is preliminary data.</text>
</comment>
<keyword evidence="1" id="KW-1133">Transmembrane helix</keyword>
<feature type="transmembrane region" description="Helical" evidence="1">
    <location>
        <begin position="270"/>
        <end position="290"/>
    </location>
</feature>
<name>A0A5C8UYC3_9MICO</name>
<sequence length="331" mass="33649">MTTSSAPAALLRRRRLTVVAGVVGAIVIGILTATQSRINSELGRSLGDGYLGSVISFGSGFVILLVALAVWRPGRRGLARVASAVRARTTPWWYVTGGVAGGLFVLSQGLTGATLGVALFTVAVVSGQTISGLAIDRRGIGATPPAAITVTRLIGSALALVAVGWAVSAQLVTDIPPWMLLLPFAAGLGIAGQQAVNGQVRIVAGSAMTATFLNFLAGTTVLLAACAVHEAIVGWPAHFPSNPWLYTGGLIGTIFIAGAVVVVRTTGVLLLGLGSIAGQLVMSLALDAFLPIRGHVIEASTVGGTLLTLVAVAIAAVPSRRLRARSETPRG</sequence>
<dbReference type="PANTHER" id="PTHR34821:SF2">
    <property type="entry name" value="INNER MEMBRANE PROTEIN YDCZ"/>
    <property type="match status" value="1"/>
</dbReference>
<evidence type="ECO:0000313" key="3">
    <source>
        <dbReference type="Proteomes" id="UP000321379"/>
    </source>
</evidence>
<reference evidence="2 3" key="1">
    <citation type="submission" date="2019-08" db="EMBL/GenBank/DDBJ databases">
        <title>Bacterial whole genome sequence for Glaciihabitans sp. CHu50b-6-2.</title>
        <authorList>
            <person name="Jin L."/>
        </authorList>
    </citation>
    <scope>NUCLEOTIDE SEQUENCE [LARGE SCALE GENOMIC DNA]</scope>
    <source>
        <strain evidence="2 3">CHu50b-6-2</strain>
    </source>
</reference>